<dbReference type="EMBL" id="JABSTR010000010">
    <property type="protein sequence ID" value="KAH9380829.1"/>
    <property type="molecule type" value="Genomic_DNA"/>
</dbReference>
<protein>
    <submittedName>
        <fullName evidence="1">Uncharacterized protein</fullName>
    </submittedName>
</protein>
<proteinExistence type="predicted"/>
<dbReference type="AlphaFoldDB" id="A0A9J6GZF9"/>
<sequence length="156" mass="16983">MRQVIKKLLQLPASFPDITIRLPHRAGGLGALELARVAAECQLKAFARLERLNSSTVDAVLEGPLMECRGALSASLGVPHISLVRRSSLRQTTGFGRNIGDSGRPGHMGDGDKIKSFRLRTNLFPTSTLSNKHAADPRAGLCRRCGQKEEMAFHIL</sequence>
<gene>
    <name evidence="1" type="ORF">HPB48_021576</name>
</gene>
<accession>A0A9J6GZF9</accession>
<comment type="caution">
    <text evidence="1">The sequence shown here is derived from an EMBL/GenBank/DDBJ whole genome shotgun (WGS) entry which is preliminary data.</text>
</comment>
<reference evidence="1 2" key="1">
    <citation type="journal article" date="2020" name="Cell">
        <title>Large-Scale Comparative Analyses of Tick Genomes Elucidate Their Genetic Diversity and Vector Capacities.</title>
        <authorList>
            <consortium name="Tick Genome and Microbiome Consortium (TIGMIC)"/>
            <person name="Jia N."/>
            <person name="Wang J."/>
            <person name="Shi W."/>
            <person name="Du L."/>
            <person name="Sun Y."/>
            <person name="Zhan W."/>
            <person name="Jiang J.F."/>
            <person name="Wang Q."/>
            <person name="Zhang B."/>
            <person name="Ji P."/>
            <person name="Bell-Sakyi L."/>
            <person name="Cui X.M."/>
            <person name="Yuan T.T."/>
            <person name="Jiang B.G."/>
            <person name="Yang W.F."/>
            <person name="Lam T.T."/>
            <person name="Chang Q.C."/>
            <person name="Ding S.J."/>
            <person name="Wang X.J."/>
            <person name="Zhu J.G."/>
            <person name="Ruan X.D."/>
            <person name="Zhao L."/>
            <person name="Wei J.T."/>
            <person name="Ye R.Z."/>
            <person name="Que T.C."/>
            <person name="Du C.H."/>
            <person name="Zhou Y.H."/>
            <person name="Cheng J.X."/>
            <person name="Dai P.F."/>
            <person name="Guo W.B."/>
            <person name="Han X.H."/>
            <person name="Huang E.J."/>
            <person name="Li L.F."/>
            <person name="Wei W."/>
            <person name="Gao Y.C."/>
            <person name="Liu J.Z."/>
            <person name="Shao H.Z."/>
            <person name="Wang X."/>
            <person name="Wang C.C."/>
            <person name="Yang T.C."/>
            <person name="Huo Q.B."/>
            <person name="Li W."/>
            <person name="Chen H.Y."/>
            <person name="Chen S.E."/>
            <person name="Zhou L.G."/>
            <person name="Ni X.B."/>
            <person name="Tian J.H."/>
            <person name="Sheng Y."/>
            <person name="Liu T."/>
            <person name="Pan Y.S."/>
            <person name="Xia L.Y."/>
            <person name="Li J."/>
            <person name="Zhao F."/>
            <person name="Cao W.C."/>
        </authorList>
    </citation>
    <scope>NUCLEOTIDE SEQUENCE [LARGE SCALE GENOMIC DNA]</scope>
    <source>
        <strain evidence="1">HaeL-2018</strain>
    </source>
</reference>
<evidence type="ECO:0000313" key="2">
    <source>
        <dbReference type="Proteomes" id="UP000821853"/>
    </source>
</evidence>
<name>A0A9J6GZF9_HAELO</name>
<dbReference type="Proteomes" id="UP000821853">
    <property type="component" value="Chromosome 8"/>
</dbReference>
<evidence type="ECO:0000313" key="1">
    <source>
        <dbReference type="EMBL" id="KAH9380829.1"/>
    </source>
</evidence>
<organism evidence="1 2">
    <name type="scientific">Haemaphysalis longicornis</name>
    <name type="common">Bush tick</name>
    <dbReference type="NCBI Taxonomy" id="44386"/>
    <lineage>
        <taxon>Eukaryota</taxon>
        <taxon>Metazoa</taxon>
        <taxon>Ecdysozoa</taxon>
        <taxon>Arthropoda</taxon>
        <taxon>Chelicerata</taxon>
        <taxon>Arachnida</taxon>
        <taxon>Acari</taxon>
        <taxon>Parasitiformes</taxon>
        <taxon>Ixodida</taxon>
        <taxon>Ixodoidea</taxon>
        <taxon>Ixodidae</taxon>
        <taxon>Haemaphysalinae</taxon>
        <taxon>Haemaphysalis</taxon>
    </lineage>
</organism>
<keyword evidence="2" id="KW-1185">Reference proteome</keyword>
<dbReference type="VEuPathDB" id="VectorBase:HLOH_048790"/>